<evidence type="ECO:0000313" key="3">
    <source>
        <dbReference type="Proteomes" id="UP000316304"/>
    </source>
</evidence>
<keyword evidence="2" id="KW-0012">Acyltransferase</keyword>
<dbReference type="CDD" id="cd04301">
    <property type="entry name" value="NAT_SF"/>
    <property type="match status" value="1"/>
</dbReference>
<dbReference type="SUPFAM" id="SSF55729">
    <property type="entry name" value="Acyl-CoA N-acyltransferases (Nat)"/>
    <property type="match status" value="1"/>
</dbReference>
<sequence length="161" mass="18529">MGANRSVSIRAFVSSDSDECLHLFRDTIHRVNLRDYSPEQINAWAPPDVDLLTWARRFEDRFAYVACQAKIIVGFIDMTRLGHLDRLYVSADHQRQGIARGLVERVLRDAEQQGCQCVRTEASITAKPFFESMGFAVIKQQQVECRGVMLTNFQMRFSRRA</sequence>
<gene>
    <name evidence="2" type="primary">yafP_1</name>
    <name evidence="2" type="ORF">Pla52o_14830</name>
</gene>
<protein>
    <submittedName>
        <fullName evidence="2">Putative N-acetyltransferase YafP</fullName>
        <ecNumber evidence="2">2.3.1.-</ecNumber>
    </submittedName>
</protein>
<comment type="caution">
    <text evidence="2">The sequence shown here is derived from an EMBL/GenBank/DDBJ whole genome shotgun (WGS) entry which is preliminary data.</text>
</comment>
<dbReference type="InterPro" id="IPR052564">
    <property type="entry name" value="N-acetyltrans/Recomb-assoc"/>
</dbReference>
<dbReference type="PANTHER" id="PTHR43451:SF1">
    <property type="entry name" value="ACETYLTRANSFERASE"/>
    <property type="match status" value="1"/>
</dbReference>
<evidence type="ECO:0000259" key="1">
    <source>
        <dbReference type="PROSITE" id="PS51186"/>
    </source>
</evidence>
<proteinExistence type="predicted"/>
<keyword evidence="2" id="KW-0808">Transferase</keyword>
<dbReference type="InterPro" id="IPR000182">
    <property type="entry name" value="GNAT_dom"/>
</dbReference>
<dbReference type="EMBL" id="SJPT01000002">
    <property type="protein sequence ID" value="TWU25185.1"/>
    <property type="molecule type" value="Genomic_DNA"/>
</dbReference>
<reference evidence="2 3" key="1">
    <citation type="submission" date="2019-02" db="EMBL/GenBank/DDBJ databases">
        <title>Deep-cultivation of Planctomycetes and their phenomic and genomic characterization uncovers novel biology.</title>
        <authorList>
            <person name="Wiegand S."/>
            <person name="Jogler M."/>
            <person name="Boedeker C."/>
            <person name="Pinto D."/>
            <person name="Vollmers J."/>
            <person name="Rivas-Marin E."/>
            <person name="Kohn T."/>
            <person name="Peeters S.H."/>
            <person name="Heuer A."/>
            <person name="Rast P."/>
            <person name="Oberbeckmann S."/>
            <person name="Bunk B."/>
            <person name="Jeske O."/>
            <person name="Meyerdierks A."/>
            <person name="Storesund J.E."/>
            <person name="Kallscheuer N."/>
            <person name="Luecker S."/>
            <person name="Lage O.M."/>
            <person name="Pohl T."/>
            <person name="Merkel B.J."/>
            <person name="Hornburger P."/>
            <person name="Mueller R.-W."/>
            <person name="Bruemmer F."/>
            <person name="Labrenz M."/>
            <person name="Spormann A.M."/>
            <person name="Op Den Camp H."/>
            <person name="Overmann J."/>
            <person name="Amann R."/>
            <person name="Jetten M.S.M."/>
            <person name="Mascher T."/>
            <person name="Medema M.H."/>
            <person name="Devos D.P."/>
            <person name="Kaster A.-K."/>
            <person name="Ovreas L."/>
            <person name="Rohde M."/>
            <person name="Galperin M.Y."/>
            <person name="Jogler C."/>
        </authorList>
    </citation>
    <scope>NUCLEOTIDE SEQUENCE [LARGE SCALE GENOMIC DNA]</scope>
    <source>
        <strain evidence="2 3">Pla52o</strain>
    </source>
</reference>
<dbReference type="Proteomes" id="UP000316304">
    <property type="component" value="Unassembled WGS sequence"/>
</dbReference>
<keyword evidence="3" id="KW-1185">Reference proteome</keyword>
<dbReference type="PROSITE" id="PS51186">
    <property type="entry name" value="GNAT"/>
    <property type="match status" value="1"/>
</dbReference>
<dbReference type="Pfam" id="PF13673">
    <property type="entry name" value="Acetyltransf_10"/>
    <property type="match status" value="1"/>
</dbReference>
<dbReference type="InterPro" id="IPR016181">
    <property type="entry name" value="Acyl_CoA_acyltransferase"/>
</dbReference>
<dbReference type="AlphaFoldDB" id="A0A5C6CM87"/>
<name>A0A5C6CM87_9BACT</name>
<organism evidence="2 3">
    <name type="scientific">Novipirellula galeiformis</name>
    <dbReference type="NCBI Taxonomy" id="2528004"/>
    <lineage>
        <taxon>Bacteria</taxon>
        <taxon>Pseudomonadati</taxon>
        <taxon>Planctomycetota</taxon>
        <taxon>Planctomycetia</taxon>
        <taxon>Pirellulales</taxon>
        <taxon>Pirellulaceae</taxon>
        <taxon>Novipirellula</taxon>
    </lineage>
</organism>
<dbReference type="PANTHER" id="PTHR43451">
    <property type="entry name" value="ACETYLTRANSFERASE (GNAT) FAMILY PROTEIN"/>
    <property type="match status" value="1"/>
</dbReference>
<dbReference type="GO" id="GO:0016747">
    <property type="term" value="F:acyltransferase activity, transferring groups other than amino-acyl groups"/>
    <property type="evidence" value="ECO:0007669"/>
    <property type="project" value="InterPro"/>
</dbReference>
<dbReference type="OrthoDB" id="424368at2"/>
<dbReference type="Gene3D" id="3.40.630.30">
    <property type="match status" value="1"/>
</dbReference>
<feature type="domain" description="N-acetyltransferase" evidence="1">
    <location>
        <begin position="7"/>
        <end position="160"/>
    </location>
</feature>
<dbReference type="EC" id="2.3.1.-" evidence="2"/>
<dbReference type="RefSeq" id="WP_146593858.1">
    <property type="nucleotide sequence ID" value="NZ_SJPT01000002.1"/>
</dbReference>
<evidence type="ECO:0000313" key="2">
    <source>
        <dbReference type="EMBL" id="TWU25185.1"/>
    </source>
</evidence>
<accession>A0A5C6CM87</accession>